<name>Q4SMX1_TETNG</name>
<protein>
    <submittedName>
        <fullName evidence="1">(spotted green pufferfish) hypothetical protein</fullName>
    </submittedName>
</protein>
<dbReference type="OrthoDB" id="428850at2759"/>
<dbReference type="PANTHER" id="PTHR31691:SF1">
    <property type="entry name" value="ROTATIN"/>
    <property type="match status" value="1"/>
</dbReference>
<dbReference type="InterPro" id="IPR030791">
    <property type="entry name" value="Rotatin"/>
</dbReference>
<sequence>LLSHPLLHVRMETYRHTLSLVKDCLGIQNVSRQESGVCSGVNFLLHHRVLYEISAFGLQDSAEKVNAAAKDILLFLLKGRLMMSASTWDRLNEALYPVIPILQGYANTEDSLGKSVLLISNMSEEAGAASFPAEAKLKAALRLLFTKQPAVRIAAVQQILPHLASAEDANTARPNLDQAVVSSLPNLYCCRNPVTIAFDTSNKSVLKVESVEKLFGVLSSDTIDISLRRSAAEQLAIVLQDAAMHPVLKNLGITDKVISLIVESVNGNKSLDRLLEPCVCVLRNLVYADSSLRHSLAQHHLLLLTLLRASLILKENQARESEIAILMSLLLFDEIATIEKWCVNISSAFFFFYVARAPFSLPLSLTRRYNIPFQAATHHAVSPFCCILPPSSDLLALPPAHQALQFAWNVAWHSGIDKLLDVLCGATAAAEATEFHPDLQLSEAQVAWLRVAHRPAALQDCIAAIVTAEGHLSVTSALSRLNLHVLVDRLALPHVPTYSCRKTLPSLSWHTAMTRLCLALAGPFKSQLAVGLLQSLRVSDAPSFYGLPSLERTLQGMVSLTAQPGWSARCPDLEPTVLCSKYLSGLLEVISSFYVEWGGNSLSFMGKGVTKNALISLLHLSHEMTSMNTDKVRCASLSLGAALSSVPSGCQALCVSCQNISGGLWGTLLNILLDQHESSMVRREAAFILQNLLVMPMPANAEEAKDSHWQILPSLPSDTMGSSKRWLEKCLTELKAPNILPGAKEDIKIQFVTQLQFLSSFSKLLQSCVTVSPDLIGQMDTLKQLLNALVAVLTLDAQSLDASTRNAVWCVLDGLVYAPGYCGEEG</sequence>
<dbReference type="PANTHER" id="PTHR31691">
    <property type="entry name" value="ROTATIN"/>
    <property type="match status" value="1"/>
</dbReference>
<evidence type="ECO:0000313" key="1">
    <source>
        <dbReference type="EMBL" id="CAF98011.1"/>
    </source>
</evidence>
<accession>Q4SMX1</accession>
<dbReference type="GO" id="GO:0032053">
    <property type="term" value="P:ciliary basal body organization"/>
    <property type="evidence" value="ECO:0007669"/>
    <property type="project" value="TreeGrafter"/>
</dbReference>
<dbReference type="GO" id="GO:0005814">
    <property type="term" value="C:centriole"/>
    <property type="evidence" value="ECO:0007669"/>
    <property type="project" value="TreeGrafter"/>
</dbReference>
<dbReference type="SUPFAM" id="SSF48371">
    <property type="entry name" value="ARM repeat"/>
    <property type="match status" value="1"/>
</dbReference>
<feature type="non-terminal residue" evidence="1">
    <location>
        <position position="1"/>
    </location>
</feature>
<reference evidence="1" key="1">
    <citation type="journal article" date="2004" name="Nature">
        <title>Genome duplication in the teleost fish Tetraodon nigroviridis reveals the early vertebrate proto-karyotype.</title>
        <authorList>
            <person name="Jaillon O."/>
            <person name="Aury J.-M."/>
            <person name="Brunet F."/>
            <person name="Petit J.-L."/>
            <person name="Stange-Thomann N."/>
            <person name="Mauceli E."/>
            <person name="Bouneau L."/>
            <person name="Fischer C."/>
            <person name="Ozouf-Costaz C."/>
            <person name="Bernot A."/>
            <person name="Nicaud S."/>
            <person name="Jaffe D."/>
            <person name="Fisher S."/>
            <person name="Lutfalla G."/>
            <person name="Dossat C."/>
            <person name="Segurens B."/>
            <person name="Dasilva C."/>
            <person name="Salanoubat M."/>
            <person name="Levy M."/>
            <person name="Boudet N."/>
            <person name="Castellano S."/>
            <person name="Anthouard V."/>
            <person name="Jubin C."/>
            <person name="Castelli V."/>
            <person name="Katinka M."/>
            <person name="Vacherie B."/>
            <person name="Biemont C."/>
            <person name="Skalli Z."/>
            <person name="Cattolico L."/>
            <person name="Poulain J."/>
            <person name="De Berardinis V."/>
            <person name="Cruaud C."/>
            <person name="Duprat S."/>
            <person name="Brottier P."/>
            <person name="Coutanceau J.-P."/>
            <person name="Gouzy J."/>
            <person name="Parra G."/>
            <person name="Lardier G."/>
            <person name="Chapple C."/>
            <person name="McKernan K.J."/>
            <person name="McEwan P."/>
            <person name="Bosak S."/>
            <person name="Kellis M."/>
            <person name="Volff J.-N."/>
            <person name="Guigo R."/>
            <person name="Zody M.C."/>
            <person name="Mesirov J."/>
            <person name="Lindblad-Toh K."/>
            <person name="Birren B."/>
            <person name="Nusbaum C."/>
            <person name="Kahn D."/>
            <person name="Robinson-Rechavi M."/>
            <person name="Laudet V."/>
            <person name="Schachter V."/>
            <person name="Quetier F."/>
            <person name="Saurin W."/>
            <person name="Scarpelli C."/>
            <person name="Wincker P."/>
            <person name="Lander E.S."/>
            <person name="Weissenbach J."/>
            <person name="Roest Crollius H."/>
        </authorList>
    </citation>
    <scope>NUCLEOTIDE SEQUENCE [LARGE SCALE GENOMIC DNA]</scope>
</reference>
<dbReference type="KEGG" id="tng:GSTEN00015554G001"/>
<organism evidence="1">
    <name type="scientific">Tetraodon nigroviridis</name>
    <name type="common">Spotted green pufferfish</name>
    <name type="synonym">Chelonodon nigroviridis</name>
    <dbReference type="NCBI Taxonomy" id="99883"/>
    <lineage>
        <taxon>Eukaryota</taxon>
        <taxon>Metazoa</taxon>
        <taxon>Chordata</taxon>
        <taxon>Craniata</taxon>
        <taxon>Vertebrata</taxon>
        <taxon>Euteleostomi</taxon>
        <taxon>Actinopterygii</taxon>
        <taxon>Neopterygii</taxon>
        <taxon>Teleostei</taxon>
        <taxon>Neoteleostei</taxon>
        <taxon>Acanthomorphata</taxon>
        <taxon>Eupercaria</taxon>
        <taxon>Tetraodontiformes</taxon>
        <taxon>Tetradontoidea</taxon>
        <taxon>Tetraodontidae</taxon>
        <taxon>Tetraodon</taxon>
    </lineage>
</organism>
<reference evidence="1" key="2">
    <citation type="submission" date="2004-02" db="EMBL/GenBank/DDBJ databases">
        <authorList>
            <consortium name="Genoscope"/>
            <consortium name="Whitehead Institute Centre for Genome Research"/>
        </authorList>
    </citation>
    <scope>NUCLEOTIDE SEQUENCE</scope>
</reference>
<dbReference type="GO" id="GO:0007099">
    <property type="term" value="P:centriole replication"/>
    <property type="evidence" value="ECO:0007669"/>
    <property type="project" value="TreeGrafter"/>
</dbReference>
<gene>
    <name evidence="1" type="ORF">GSTENG00015554001</name>
</gene>
<comment type="caution">
    <text evidence="1">The sequence shown here is derived from an EMBL/GenBank/DDBJ whole genome shotgun (WGS) entry which is preliminary data.</text>
</comment>
<dbReference type="EMBL" id="CAAE01014544">
    <property type="protein sequence ID" value="CAF98011.1"/>
    <property type="molecule type" value="Genomic_DNA"/>
</dbReference>
<dbReference type="GO" id="GO:0036064">
    <property type="term" value="C:ciliary basal body"/>
    <property type="evidence" value="ECO:0007669"/>
    <property type="project" value="InterPro"/>
</dbReference>
<dbReference type="AlphaFoldDB" id="Q4SMX1"/>
<dbReference type="GO" id="GO:0010457">
    <property type="term" value="P:centriole-centriole cohesion"/>
    <property type="evidence" value="ECO:0007669"/>
    <property type="project" value="TreeGrafter"/>
</dbReference>
<dbReference type="GO" id="GO:0005813">
    <property type="term" value="C:centrosome"/>
    <property type="evidence" value="ECO:0007669"/>
    <property type="project" value="InterPro"/>
</dbReference>
<proteinExistence type="predicted"/>
<dbReference type="InterPro" id="IPR016024">
    <property type="entry name" value="ARM-type_fold"/>
</dbReference>